<proteinExistence type="predicted"/>
<keyword evidence="3" id="KW-1185">Reference proteome</keyword>
<name>A0A1B6VYJ0_9NEIS</name>
<dbReference type="OrthoDB" id="8613968at2"/>
<protein>
    <recommendedName>
        <fullName evidence="4">Lipoprotein</fullName>
    </recommendedName>
</protein>
<sequence>MLKKWKLLLILVLSMGLSACTHSYTSPDFQKYRVSDLKVPRQSFAARIEVEFFRNGQPLPAVIPQVKREVTQTLRRTRVIELSDNAEHTFKISANNVADLGDAVRKGFGTGLTFGLAGNTVQDHYEVSCSYLDRNKVLHTENYQHAIVTTVGNASPPTGMLVHPNLNAAFSSVMDDVVINCLGDLQKNGYLLPQVNTQSDK</sequence>
<dbReference type="RefSeq" id="WP_049258917.1">
    <property type="nucleotide sequence ID" value="NZ_LXSQ01000016.1"/>
</dbReference>
<feature type="signal peptide" evidence="1">
    <location>
        <begin position="1"/>
        <end position="19"/>
    </location>
</feature>
<organism evidence="2 3">
    <name type="scientific">Eikenella halliae</name>
    <dbReference type="NCBI Taxonomy" id="1795832"/>
    <lineage>
        <taxon>Bacteria</taxon>
        <taxon>Pseudomonadati</taxon>
        <taxon>Pseudomonadota</taxon>
        <taxon>Betaproteobacteria</taxon>
        <taxon>Neisseriales</taxon>
        <taxon>Neisseriaceae</taxon>
        <taxon>Eikenella</taxon>
    </lineage>
</organism>
<accession>A0A1B6VYJ0</accession>
<dbReference type="Proteomes" id="UP000077726">
    <property type="component" value="Unassembled WGS sequence"/>
</dbReference>
<evidence type="ECO:0000313" key="2">
    <source>
        <dbReference type="EMBL" id="OAM42873.1"/>
    </source>
</evidence>
<feature type="chain" id="PRO_5008590524" description="Lipoprotein" evidence="1">
    <location>
        <begin position="20"/>
        <end position="201"/>
    </location>
</feature>
<dbReference type="EMBL" id="LXSQ01000016">
    <property type="protein sequence ID" value="OAM42873.1"/>
    <property type="molecule type" value="Genomic_DNA"/>
</dbReference>
<dbReference type="AlphaFoldDB" id="A0A1B6VYJ0"/>
<gene>
    <name evidence="2" type="ORF">A7Q00_06315</name>
</gene>
<evidence type="ECO:0008006" key="4">
    <source>
        <dbReference type="Google" id="ProtNLM"/>
    </source>
</evidence>
<evidence type="ECO:0000256" key="1">
    <source>
        <dbReference type="SAM" id="SignalP"/>
    </source>
</evidence>
<dbReference type="PROSITE" id="PS51257">
    <property type="entry name" value="PROKAR_LIPOPROTEIN"/>
    <property type="match status" value="1"/>
</dbReference>
<keyword evidence="1" id="KW-0732">Signal</keyword>
<evidence type="ECO:0000313" key="3">
    <source>
        <dbReference type="Proteomes" id="UP000077726"/>
    </source>
</evidence>
<reference evidence="3" key="1">
    <citation type="submission" date="2016-05" db="EMBL/GenBank/DDBJ databases">
        <title>Draft genome of Corynebacterium afermentans subsp. afermentans LCDC 88199T.</title>
        <authorList>
            <person name="Bernier A.-M."/>
            <person name="Bernard K."/>
        </authorList>
    </citation>
    <scope>NUCLEOTIDE SEQUENCE [LARGE SCALE GENOMIC DNA]</scope>
    <source>
        <strain evidence="3">NML130454</strain>
    </source>
</reference>
<comment type="caution">
    <text evidence="2">The sequence shown here is derived from an EMBL/GenBank/DDBJ whole genome shotgun (WGS) entry which is preliminary data.</text>
</comment>